<proteinExistence type="predicted"/>
<organism evidence="1">
    <name type="scientific">bioreactor metagenome</name>
    <dbReference type="NCBI Taxonomy" id="1076179"/>
    <lineage>
        <taxon>unclassified sequences</taxon>
        <taxon>metagenomes</taxon>
        <taxon>ecological metagenomes</taxon>
    </lineage>
</organism>
<dbReference type="EMBL" id="VSSQ01060467">
    <property type="protein sequence ID" value="MPN13909.1"/>
    <property type="molecule type" value="Genomic_DNA"/>
</dbReference>
<comment type="caution">
    <text evidence="1">The sequence shown here is derived from an EMBL/GenBank/DDBJ whole genome shotgun (WGS) entry which is preliminary data.</text>
</comment>
<gene>
    <name evidence="1" type="ORF">SDC9_161235</name>
</gene>
<evidence type="ECO:0000313" key="1">
    <source>
        <dbReference type="EMBL" id="MPN13909.1"/>
    </source>
</evidence>
<reference evidence="1" key="1">
    <citation type="submission" date="2019-08" db="EMBL/GenBank/DDBJ databases">
        <authorList>
            <person name="Kucharzyk K."/>
            <person name="Murdoch R.W."/>
            <person name="Higgins S."/>
            <person name="Loffler F."/>
        </authorList>
    </citation>
    <scope>NUCLEOTIDE SEQUENCE</scope>
</reference>
<name>A0A645FKP2_9ZZZZ</name>
<protein>
    <submittedName>
        <fullName evidence="1">Uncharacterized protein</fullName>
    </submittedName>
</protein>
<dbReference type="AlphaFoldDB" id="A0A645FKP2"/>
<accession>A0A645FKP2</accession>
<sequence>MPSLYDKVNFGDMQGIAITTMCYWHIFVDLDDNCLCFIGRGPVMRNGRAKVKVTMLIHWAHLNHQDIDPVDIF</sequence>